<dbReference type="Proteomes" id="UP000054988">
    <property type="component" value="Unassembled WGS sequence"/>
</dbReference>
<protein>
    <submittedName>
        <fullName evidence="1">Uncharacterized protein</fullName>
    </submittedName>
</protein>
<evidence type="ECO:0000313" key="1">
    <source>
        <dbReference type="EMBL" id="KTB42645.1"/>
    </source>
</evidence>
<dbReference type="EMBL" id="LATX01001309">
    <property type="protein sequence ID" value="KTB42645.1"/>
    <property type="molecule type" value="Genomic_DNA"/>
</dbReference>
<gene>
    <name evidence="1" type="ORF">WG66_4772</name>
</gene>
<reference evidence="1 2" key="1">
    <citation type="submission" date="2015-12" db="EMBL/GenBank/DDBJ databases">
        <title>Draft genome sequence of Moniliophthora roreri, the causal agent of frosty pod rot of cacao.</title>
        <authorList>
            <person name="Aime M.C."/>
            <person name="Diaz-Valderrama J.R."/>
            <person name="Kijpornyongpan T."/>
            <person name="Phillips-Mora W."/>
        </authorList>
    </citation>
    <scope>NUCLEOTIDE SEQUENCE [LARGE SCALE GENOMIC DNA]</scope>
    <source>
        <strain evidence="1 2">MCA 2952</strain>
    </source>
</reference>
<organism evidence="1 2">
    <name type="scientific">Moniliophthora roreri</name>
    <name type="common">Frosty pod rot fungus</name>
    <name type="synonym">Monilia roreri</name>
    <dbReference type="NCBI Taxonomy" id="221103"/>
    <lineage>
        <taxon>Eukaryota</taxon>
        <taxon>Fungi</taxon>
        <taxon>Dikarya</taxon>
        <taxon>Basidiomycota</taxon>
        <taxon>Agaricomycotina</taxon>
        <taxon>Agaricomycetes</taxon>
        <taxon>Agaricomycetidae</taxon>
        <taxon>Agaricales</taxon>
        <taxon>Marasmiineae</taxon>
        <taxon>Marasmiaceae</taxon>
        <taxon>Moniliophthora</taxon>
    </lineage>
</organism>
<evidence type="ECO:0000313" key="2">
    <source>
        <dbReference type="Proteomes" id="UP000054988"/>
    </source>
</evidence>
<sequence length="10" mass="1278">MYEFQAIITY</sequence>
<proteinExistence type="predicted"/>
<accession>A0A0W0G2Q8</accession>
<comment type="caution">
    <text evidence="1">The sequence shown here is derived from an EMBL/GenBank/DDBJ whole genome shotgun (WGS) entry which is preliminary data.</text>
</comment>
<name>A0A0W0G2Q8_MONRR</name>